<proteinExistence type="predicted"/>
<gene>
    <name evidence="3" type="ORF">PV10_07362</name>
</gene>
<evidence type="ECO:0000259" key="2">
    <source>
        <dbReference type="PROSITE" id="PS50405"/>
    </source>
</evidence>
<dbReference type="CDD" id="cd03192">
    <property type="entry name" value="GST_C_Sigma_like"/>
    <property type="match status" value="1"/>
</dbReference>
<dbReference type="EMBL" id="KN847524">
    <property type="protein sequence ID" value="KIV90012.1"/>
    <property type="molecule type" value="Genomic_DNA"/>
</dbReference>
<dbReference type="GeneID" id="27325207"/>
<dbReference type="Pfam" id="PF14497">
    <property type="entry name" value="GST_C_3"/>
    <property type="match status" value="1"/>
</dbReference>
<protein>
    <recommendedName>
        <fullName evidence="5">Glutathione S-transferase</fullName>
    </recommendedName>
</protein>
<dbReference type="SUPFAM" id="SSF52833">
    <property type="entry name" value="Thioredoxin-like"/>
    <property type="match status" value="1"/>
</dbReference>
<dbReference type="RefSeq" id="XP_016221586.1">
    <property type="nucleotide sequence ID" value="XM_016372254.1"/>
</dbReference>
<dbReference type="InterPro" id="IPR004046">
    <property type="entry name" value="GST_C"/>
</dbReference>
<feature type="domain" description="GST C-terminal" evidence="2">
    <location>
        <begin position="216"/>
        <end position="367"/>
    </location>
</feature>
<evidence type="ECO:0008006" key="5">
    <source>
        <dbReference type="Google" id="ProtNLM"/>
    </source>
</evidence>
<dbReference type="GO" id="GO:0004364">
    <property type="term" value="F:glutathione transferase activity"/>
    <property type="evidence" value="ECO:0007669"/>
    <property type="project" value="TreeGrafter"/>
</dbReference>
<dbReference type="PANTHER" id="PTHR11571:SF263">
    <property type="entry name" value="GLUTATHIONE S-TRANSFERASE"/>
    <property type="match status" value="1"/>
</dbReference>
<dbReference type="PANTHER" id="PTHR11571">
    <property type="entry name" value="GLUTATHIONE S-TRANSFERASE"/>
    <property type="match status" value="1"/>
</dbReference>
<dbReference type="PROSITE" id="PS50404">
    <property type="entry name" value="GST_NTER"/>
    <property type="match status" value="1"/>
</dbReference>
<dbReference type="HOGENOM" id="CLU_039475_0_0_1"/>
<evidence type="ECO:0000313" key="3">
    <source>
        <dbReference type="EMBL" id="KIV90012.1"/>
    </source>
</evidence>
<dbReference type="SUPFAM" id="SSF47616">
    <property type="entry name" value="GST C-terminal domain-like"/>
    <property type="match status" value="1"/>
</dbReference>
<dbReference type="GO" id="GO:0006749">
    <property type="term" value="P:glutathione metabolic process"/>
    <property type="evidence" value="ECO:0007669"/>
    <property type="project" value="TreeGrafter"/>
</dbReference>
<dbReference type="OMA" id="LWVHQLQ"/>
<dbReference type="VEuPathDB" id="FungiDB:PV10_07362"/>
<sequence>MMSTCIFRNFQLKTGGIPIARRSDHLTSRDILAHLSAPFVRPSVAPHPHSSSHFHSSHIHSYHTHSSSASLPISGVYHISHLSSFFFPLKRFGIDSKSLHYTSIIMSTRSSKRQKTGEDQPYELIYWPTLPGRGEHIRLAFEASGTPYSDISNESKEGINAVLEQISDKNLGNDNGPPPLAPPILRHGSNVLISQTPNILLYLGPKLGLTPDTDNDPVGAYHINALTLTALDGLSNEAHDTHHPIATGDYYEDQKPESLKKAKDYRNNRLPKFLGYFQRVLEGPASKGGEYLYGGQLTYADLVLFQTVDGVIFAFPKCLAALRSSGKFDKVFAHYERVKAHEKIKAYLESDRRMKYGNGIYRHYPELDGED</sequence>
<name>A0A0D1Z5F3_EXOME</name>
<dbReference type="Gene3D" id="3.40.30.10">
    <property type="entry name" value="Glutaredoxin"/>
    <property type="match status" value="1"/>
</dbReference>
<keyword evidence="4" id="KW-1185">Reference proteome</keyword>
<dbReference type="Proteomes" id="UP000054302">
    <property type="component" value="Unassembled WGS sequence"/>
</dbReference>
<dbReference type="PROSITE" id="PS50405">
    <property type="entry name" value="GST_CTER"/>
    <property type="match status" value="1"/>
</dbReference>
<evidence type="ECO:0000259" key="1">
    <source>
        <dbReference type="PROSITE" id="PS50404"/>
    </source>
</evidence>
<reference evidence="3 4" key="1">
    <citation type="submission" date="2015-01" db="EMBL/GenBank/DDBJ databases">
        <title>The Genome Sequence of Exophiala mesophila CBS40295.</title>
        <authorList>
            <consortium name="The Broad Institute Genomics Platform"/>
            <person name="Cuomo C."/>
            <person name="de Hoog S."/>
            <person name="Gorbushina A."/>
            <person name="Stielow B."/>
            <person name="Teixiera M."/>
            <person name="Abouelleil A."/>
            <person name="Chapman S.B."/>
            <person name="Priest M."/>
            <person name="Young S.K."/>
            <person name="Wortman J."/>
            <person name="Nusbaum C."/>
            <person name="Birren B."/>
        </authorList>
    </citation>
    <scope>NUCLEOTIDE SEQUENCE [LARGE SCALE GENOMIC DNA]</scope>
    <source>
        <strain evidence="3 4">CBS 40295</strain>
    </source>
</reference>
<dbReference type="InterPro" id="IPR050213">
    <property type="entry name" value="GST_superfamily"/>
</dbReference>
<feature type="domain" description="GST N-terminal" evidence="1">
    <location>
        <begin position="121"/>
        <end position="211"/>
    </location>
</feature>
<organism evidence="3 4">
    <name type="scientific">Exophiala mesophila</name>
    <name type="common">Black yeast-like fungus</name>
    <dbReference type="NCBI Taxonomy" id="212818"/>
    <lineage>
        <taxon>Eukaryota</taxon>
        <taxon>Fungi</taxon>
        <taxon>Dikarya</taxon>
        <taxon>Ascomycota</taxon>
        <taxon>Pezizomycotina</taxon>
        <taxon>Eurotiomycetes</taxon>
        <taxon>Chaetothyriomycetidae</taxon>
        <taxon>Chaetothyriales</taxon>
        <taxon>Herpotrichiellaceae</taxon>
        <taxon>Exophiala</taxon>
    </lineage>
</organism>
<dbReference type="OrthoDB" id="414243at2759"/>
<evidence type="ECO:0000313" key="4">
    <source>
        <dbReference type="Proteomes" id="UP000054302"/>
    </source>
</evidence>
<accession>A0A0D1Z5F3</accession>
<dbReference type="InterPro" id="IPR036282">
    <property type="entry name" value="Glutathione-S-Trfase_C_sf"/>
</dbReference>
<dbReference type="InterPro" id="IPR036249">
    <property type="entry name" value="Thioredoxin-like_sf"/>
</dbReference>
<dbReference type="Gene3D" id="1.20.1050.10">
    <property type="match status" value="1"/>
</dbReference>
<dbReference type="InterPro" id="IPR010987">
    <property type="entry name" value="Glutathione-S-Trfase_C-like"/>
</dbReference>
<dbReference type="STRING" id="212818.A0A0D1Z5F3"/>
<dbReference type="InterPro" id="IPR004045">
    <property type="entry name" value="Glutathione_S-Trfase_N"/>
</dbReference>
<dbReference type="AlphaFoldDB" id="A0A0D1Z5F3"/>